<dbReference type="GO" id="GO:0016787">
    <property type="term" value="F:hydrolase activity"/>
    <property type="evidence" value="ECO:0007669"/>
    <property type="project" value="UniProtKB-KW"/>
</dbReference>
<reference evidence="6 7" key="1">
    <citation type="submission" date="2014-04" db="EMBL/GenBank/DDBJ databases">
        <authorList>
            <consortium name="DOE Joint Genome Institute"/>
            <person name="Kuo A."/>
            <person name="Kohler A."/>
            <person name="Jargeat P."/>
            <person name="Nagy L.G."/>
            <person name="Floudas D."/>
            <person name="Copeland A."/>
            <person name="Barry K.W."/>
            <person name="Cichocki N."/>
            <person name="Veneault-Fourrey C."/>
            <person name="LaButti K."/>
            <person name="Lindquist E.A."/>
            <person name="Lipzen A."/>
            <person name="Lundell T."/>
            <person name="Morin E."/>
            <person name="Murat C."/>
            <person name="Sun H."/>
            <person name="Tunlid A."/>
            <person name="Henrissat B."/>
            <person name="Grigoriev I.V."/>
            <person name="Hibbett D.S."/>
            <person name="Martin F."/>
            <person name="Nordberg H.P."/>
            <person name="Cantor M.N."/>
            <person name="Hua S.X."/>
        </authorList>
    </citation>
    <scope>NUCLEOTIDE SEQUENCE [LARGE SCALE GENOMIC DNA]</scope>
    <source>
        <strain evidence="6 7">Ve08.2h10</strain>
    </source>
</reference>
<evidence type="ECO:0000259" key="5">
    <source>
        <dbReference type="PROSITE" id="PS51194"/>
    </source>
</evidence>
<keyword evidence="4" id="KW-1133">Transmembrane helix</keyword>
<feature type="transmembrane region" description="Helical" evidence="4">
    <location>
        <begin position="141"/>
        <end position="163"/>
    </location>
</feature>
<dbReference type="PROSITE" id="PS51194">
    <property type="entry name" value="HELICASE_CTER"/>
    <property type="match status" value="1"/>
</dbReference>
<feature type="domain" description="Helicase C-terminal" evidence="5">
    <location>
        <begin position="42"/>
        <end position="229"/>
    </location>
</feature>
<reference evidence="7" key="2">
    <citation type="submission" date="2015-01" db="EMBL/GenBank/DDBJ databases">
        <title>Evolutionary Origins and Diversification of the Mycorrhizal Mutualists.</title>
        <authorList>
            <consortium name="DOE Joint Genome Institute"/>
            <consortium name="Mycorrhizal Genomics Consortium"/>
            <person name="Kohler A."/>
            <person name="Kuo A."/>
            <person name="Nagy L.G."/>
            <person name="Floudas D."/>
            <person name="Copeland A."/>
            <person name="Barry K.W."/>
            <person name="Cichocki N."/>
            <person name="Veneault-Fourrey C."/>
            <person name="LaButti K."/>
            <person name="Lindquist E.A."/>
            <person name="Lipzen A."/>
            <person name="Lundell T."/>
            <person name="Morin E."/>
            <person name="Murat C."/>
            <person name="Riley R."/>
            <person name="Ohm R."/>
            <person name="Sun H."/>
            <person name="Tunlid A."/>
            <person name="Henrissat B."/>
            <person name="Grigoriev I.V."/>
            <person name="Hibbett D.S."/>
            <person name="Martin F."/>
        </authorList>
    </citation>
    <scope>NUCLEOTIDE SEQUENCE [LARGE SCALE GENOMIC DNA]</scope>
    <source>
        <strain evidence="7">Ve08.2h10</strain>
    </source>
</reference>
<dbReference type="SMART" id="SM00490">
    <property type="entry name" value="HELICc"/>
    <property type="match status" value="1"/>
</dbReference>
<evidence type="ECO:0000256" key="2">
    <source>
        <dbReference type="ARBA" id="ARBA00022801"/>
    </source>
</evidence>
<keyword evidence="4" id="KW-0472">Membrane</keyword>
<dbReference type="GO" id="GO:0005634">
    <property type="term" value="C:nucleus"/>
    <property type="evidence" value="ECO:0007669"/>
    <property type="project" value="TreeGrafter"/>
</dbReference>
<gene>
    <name evidence="6" type="ORF">PAXRUDRAFT_37029</name>
</gene>
<dbReference type="HOGENOM" id="CLU_042561_0_0_1"/>
<evidence type="ECO:0000256" key="3">
    <source>
        <dbReference type="ARBA" id="ARBA00022840"/>
    </source>
</evidence>
<dbReference type="STRING" id="930991.A0A0D0D3X0"/>
<dbReference type="GO" id="GO:0008094">
    <property type="term" value="F:ATP-dependent activity, acting on DNA"/>
    <property type="evidence" value="ECO:0007669"/>
    <property type="project" value="TreeGrafter"/>
</dbReference>
<dbReference type="EMBL" id="KN828658">
    <property type="protein sequence ID" value="KIK74664.1"/>
    <property type="molecule type" value="Genomic_DNA"/>
</dbReference>
<evidence type="ECO:0000256" key="1">
    <source>
        <dbReference type="ARBA" id="ARBA00022741"/>
    </source>
</evidence>
<keyword evidence="7" id="KW-1185">Reference proteome</keyword>
<keyword evidence="4" id="KW-0812">Transmembrane</keyword>
<dbReference type="InterPro" id="IPR050628">
    <property type="entry name" value="SNF2_RAD54_helicase_TF"/>
</dbReference>
<dbReference type="SUPFAM" id="SSF52540">
    <property type="entry name" value="P-loop containing nucleoside triphosphate hydrolases"/>
    <property type="match status" value="1"/>
</dbReference>
<evidence type="ECO:0000313" key="7">
    <source>
        <dbReference type="Proteomes" id="UP000054538"/>
    </source>
</evidence>
<dbReference type="InterPro" id="IPR001650">
    <property type="entry name" value="Helicase_C-like"/>
</dbReference>
<dbReference type="Pfam" id="PF00271">
    <property type="entry name" value="Helicase_C"/>
    <property type="match status" value="1"/>
</dbReference>
<dbReference type="InterPro" id="IPR027417">
    <property type="entry name" value="P-loop_NTPase"/>
</dbReference>
<dbReference type="OrthoDB" id="3270319at2759"/>
<dbReference type="PANTHER" id="PTHR45626:SF22">
    <property type="entry name" value="DNA REPAIR PROTEIN RAD5"/>
    <property type="match status" value="1"/>
</dbReference>
<name>A0A0D0D3X0_9AGAM</name>
<dbReference type="CDD" id="cd18793">
    <property type="entry name" value="SF2_C_SNF"/>
    <property type="match status" value="1"/>
</dbReference>
<sequence>MYQWEMDSLQAFAKHIVKENPMASTPDTRKISSEEKTVKLDSLAQVVLRHLSKDGEQPLTMKDDGHTLLTNPCYIKDMEGYPECDRIVVYSAFPSSNQAILDIFDLYGISATQFNGSMSPKKRVDALKLFRMSTRTNEPRVLILSNVGLVGLNLACANVMVIVDTTWSALNDEQLQGRIFRYPQRKQVHVYCLIAVGTPDMFLNNISFDKGQLHSAFVGSVPEFSESFLLLA</sequence>
<accession>A0A0D0D3X0</accession>
<dbReference type="GO" id="GO:0005524">
    <property type="term" value="F:ATP binding"/>
    <property type="evidence" value="ECO:0007669"/>
    <property type="project" value="UniProtKB-KW"/>
</dbReference>
<evidence type="ECO:0000256" key="4">
    <source>
        <dbReference type="SAM" id="Phobius"/>
    </source>
</evidence>
<dbReference type="InterPro" id="IPR049730">
    <property type="entry name" value="SNF2/RAD54-like_C"/>
</dbReference>
<dbReference type="Proteomes" id="UP000054538">
    <property type="component" value="Unassembled WGS sequence"/>
</dbReference>
<organism evidence="6 7">
    <name type="scientific">Paxillus rubicundulus Ve08.2h10</name>
    <dbReference type="NCBI Taxonomy" id="930991"/>
    <lineage>
        <taxon>Eukaryota</taxon>
        <taxon>Fungi</taxon>
        <taxon>Dikarya</taxon>
        <taxon>Basidiomycota</taxon>
        <taxon>Agaricomycotina</taxon>
        <taxon>Agaricomycetes</taxon>
        <taxon>Agaricomycetidae</taxon>
        <taxon>Boletales</taxon>
        <taxon>Paxilineae</taxon>
        <taxon>Paxillaceae</taxon>
        <taxon>Paxillus</taxon>
    </lineage>
</organism>
<keyword evidence="3" id="KW-0067">ATP-binding</keyword>
<protein>
    <recommendedName>
        <fullName evidence="5">Helicase C-terminal domain-containing protein</fullName>
    </recommendedName>
</protein>
<keyword evidence="2" id="KW-0378">Hydrolase</keyword>
<dbReference type="AlphaFoldDB" id="A0A0D0D3X0"/>
<keyword evidence="1" id="KW-0547">Nucleotide-binding</keyword>
<dbReference type="GO" id="GO:0006281">
    <property type="term" value="P:DNA repair"/>
    <property type="evidence" value="ECO:0007669"/>
    <property type="project" value="TreeGrafter"/>
</dbReference>
<dbReference type="Gene3D" id="3.40.50.300">
    <property type="entry name" value="P-loop containing nucleotide triphosphate hydrolases"/>
    <property type="match status" value="1"/>
</dbReference>
<proteinExistence type="predicted"/>
<dbReference type="PANTHER" id="PTHR45626">
    <property type="entry name" value="TRANSCRIPTION TERMINATION FACTOR 2-RELATED"/>
    <property type="match status" value="1"/>
</dbReference>
<dbReference type="InParanoid" id="A0A0D0D3X0"/>
<evidence type="ECO:0000313" key="6">
    <source>
        <dbReference type="EMBL" id="KIK74664.1"/>
    </source>
</evidence>